<dbReference type="AlphaFoldDB" id="A0A0F9US19"/>
<sequence length="51" mass="6056">MAISEGMVEYTKWCVKYPWHVSDEPVPDDCGCEYCTKERTKNQVKTVEERR</sequence>
<protein>
    <submittedName>
        <fullName evidence="1">Uncharacterized protein</fullName>
    </submittedName>
</protein>
<organism evidence="1">
    <name type="scientific">marine sediment metagenome</name>
    <dbReference type="NCBI Taxonomy" id="412755"/>
    <lineage>
        <taxon>unclassified sequences</taxon>
        <taxon>metagenomes</taxon>
        <taxon>ecological metagenomes</taxon>
    </lineage>
</organism>
<comment type="caution">
    <text evidence="1">The sequence shown here is derived from an EMBL/GenBank/DDBJ whole genome shotgun (WGS) entry which is preliminary data.</text>
</comment>
<reference evidence="1" key="1">
    <citation type="journal article" date="2015" name="Nature">
        <title>Complex archaea that bridge the gap between prokaryotes and eukaryotes.</title>
        <authorList>
            <person name="Spang A."/>
            <person name="Saw J.H."/>
            <person name="Jorgensen S.L."/>
            <person name="Zaremba-Niedzwiedzka K."/>
            <person name="Martijn J."/>
            <person name="Lind A.E."/>
            <person name="van Eijk R."/>
            <person name="Schleper C."/>
            <person name="Guy L."/>
            <person name="Ettema T.J."/>
        </authorList>
    </citation>
    <scope>NUCLEOTIDE SEQUENCE</scope>
</reference>
<proteinExistence type="predicted"/>
<dbReference type="EMBL" id="LAZR01000843">
    <property type="protein sequence ID" value="KKN56433.1"/>
    <property type="molecule type" value="Genomic_DNA"/>
</dbReference>
<gene>
    <name evidence="1" type="ORF">LCGC14_0572060</name>
</gene>
<name>A0A0F9US19_9ZZZZ</name>
<accession>A0A0F9US19</accession>
<evidence type="ECO:0000313" key="1">
    <source>
        <dbReference type="EMBL" id="KKN56433.1"/>
    </source>
</evidence>